<evidence type="ECO:0000256" key="1">
    <source>
        <dbReference type="SAM" id="Phobius"/>
    </source>
</evidence>
<dbReference type="Proteomes" id="UP000746584">
    <property type="component" value="Unassembled WGS sequence"/>
</dbReference>
<keyword evidence="1" id="KW-0812">Transmembrane</keyword>
<name>A0A8H9G8G0_9MICO</name>
<proteinExistence type="predicted"/>
<protein>
    <submittedName>
        <fullName evidence="2">Uncharacterized protein</fullName>
    </submittedName>
</protein>
<dbReference type="EMBL" id="JAFBCG010000001">
    <property type="protein sequence ID" value="MBM7803111.1"/>
    <property type="molecule type" value="Genomic_DNA"/>
</dbReference>
<gene>
    <name evidence="2" type="ORF">GCM10009769_10200</name>
    <name evidence="3" type="ORF">JOE58_002362</name>
</gene>
<organism evidence="2 4">
    <name type="scientific">Curtobacterium luteum</name>
    <dbReference type="NCBI Taxonomy" id="33881"/>
    <lineage>
        <taxon>Bacteria</taxon>
        <taxon>Bacillati</taxon>
        <taxon>Actinomycetota</taxon>
        <taxon>Actinomycetes</taxon>
        <taxon>Micrococcales</taxon>
        <taxon>Microbacteriaceae</taxon>
        <taxon>Curtobacterium</taxon>
    </lineage>
</organism>
<accession>A0A8H9G8G0</accession>
<feature type="transmembrane region" description="Helical" evidence="1">
    <location>
        <begin position="64"/>
        <end position="82"/>
    </location>
</feature>
<dbReference type="Proteomes" id="UP000648535">
    <property type="component" value="Unassembled WGS sequence"/>
</dbReference>
<evidence type="ECO:0000313" key="4">
    <source>
        <dbReference type="Proteomes" id="UP000648535"/>
    </source>
</evidence>
<dbReference type="RefSeq" id="WP_022903348.1">
    <property type="nucleotide sequence ID" value="NZ_BMOI01000003.1"/>
</dbReference>
<comment type="caution">
    <text evidence="2">The sequence shown here is derived from an EMBL/GenBank/DDBJ whole genome shotgun (WGS) entry which is preliminary data.</text>
</comment>
<reference evidence="2" key="2">
    <citation type="submission" date="2020-09" db="EMBL/GenBank/DDBJ databases">
        <authorList>
            <person name="Sun Q."/>
            <person name="Ohkuma M."/>
        </authorList>
    </citation>
    <scope>NUCLEOTIDE SEQUENCE</scope>
    <source>
        <strain evidence="2">JCM 1480</strain>
    </source>
</reference>
<keyword evidence="1" id="KW-1133">Transmembrane helix</keyword>
<feature type="transmembrane region" description="Helical" evidence="1">
    <location>
        <begin position="41"/>
        <end position="58"/>
    </location>
</feature>
<evidence type="ECO:0000313" key="5">
    <source>
        <dbReference type="Proteomes" id="UP000746584"/>
    </source>
</evidence>
<dbReference type="AlphaFoldDB" id="A0A8H9G8G0"/>
<keyword evidence="1" id="KW-0472">Membrane</keyword>
<evidence type="ECO:0000313" key="3">
    <source>
        <dbReference type="EMBL" id="MBM7803111.1"/>
    </source>
</evidence>
<keyword evidence="5" id="KW-1185">Reference proteome</keyword>
<reference evidence="3 5" key="3">
    <citation type="submission" date="2021-01" db="EMBL/GenBank/DDBJ databases">
        <title>Sequencing the genomes of 1000 actinobacteria strains.</title>
        <authorList>
            <person name="Klenk H.-P."/>
        </authorList>
    </citation>
    <scope>NUCLEOTIDE SEQUENCE [LARGE SCALE GENOMIC DNA]</scope>
    <source>
        <strain evidence="3 5">DSM 20542</strain>
    </source>
</reference>
<reference evidence="2" key="1">
    <citation type="journal article" date="2014" name="Int. J. Syst. Evol. Microbiol.">
        <title>Complete genome sequence of Corynebacterium casei LMG S-19264T (=DSM 44701T), isolated from a smear-ripened cheese.</title>
        <authorList>
            <consortium name="US DOE Joint Genome Institute (JGI-PGF)"/>
            <person name="Walter F."/>
            <person name="Albersmeier A."/>
            <person name="Kalinowski J."/>
            <person name="Ruckert C."/>
        </authorList>
    </citation>
    <scope>NUCLEOTIDE SEQUENCE</scope>
    <source>
        <strain evidence="2">JCM 1480</strain>
    </source>
</reference>
<dbReference type="EMBL" id="BMOI01000003">
    <property type="protein sequence ID" value="GGK94145.1"/>
    <property type="molecule type" value="Genomic_DNA"/>
</dbReference>
<sequence>MILDDATRDSWRAFFAQDGRFEVRYDAERFRRIAAKNLRDGVLLLVVVTAVLVAAVAWGRTGPIVLAALLFVVGAILGIVLLRRRLALLRPAGGQPGLLLGVSNIGLHTPLVPLVDWSEVRAVFAVDESARTARRLARPGLAGTAARWAAGNGGATRHLWFLLEDAPALRSRVVDQRWVRGFETFPNVDGPAFAQYVLDLDTVLSPRDTDRITAAVLVQAQARGIHAVESSGAADFAEYASLLSGVAVDGVVPDRPTSTTGNPFRS</sequence>
<evidence type="ECO:0000313" key="2">
    <source>
        <dbReference type="EMBL" id="GGK94145.1"/>
    </source>
</evidence>